<dbReference type="PANTHER" id="PTHR34002">
    <property type="entry name" value="BLR1656 PROTEIN"/>
    <property type="match status" value="1"/>
</dbReference>
<dbReference type="InterPro" id="IPR013320">
    <property type="entry name" value="ConA-like_dom_sf"/>
</dbReference>
<keyword evidence="5" id="KW-1185">Reference proteome</keyword>
<gene>
    <name evidence="4" type="ORF">EI42_04338</name>
</gene>
<keyword evidence="3" id="KW-0732">Signal</keyword>
<sequence>MYAFRHKLGMFGMICLALLCALFVPTATALAETRTGPNDTIAFGKYFVQNNQWGKQYNNWGDGYQSITHDASQDGSGAWSTDFHWWNVLSDDAWHIKAWPSIVCGWQWGSWSNNSGLPVHLWDNKNVVTSWHFRMNGGSSYRADAAYDLWLHDESDWYWPTDEIMIWPWWTDEETGAHNGTHIATVTIGGATWDVYKDWASNAQSPRGGWTFWKFIRQGTTTQIDGLNIKDFLMYLQWGLPDGVERVPNARYLTSIQAGSEIWYGNGWFATDLFSVDIS</sequence>
<organism evidence="4 5">
    <name type="scientific">Thermosporothrix hazakensis</name>
    <dbReference type="NCBI Taxonomy" id="644383"/>
    <lineage>
        <taxon>Bacteria</taxon>
        <taxon>Bacillati</taxon>
        <taxon>Chloroflexota</taxon>
        <taxon>Ktedonobacteria</taxon>
        <taxon>Ktedonobacterales</taxon>
        <taxon>Thermosporotrichaceae</taxon>
        <taxon>Thermosporothrix</taxon>
    </lineage>
</organism>
<evidence type="ECO:0000313" key="5">
    <source>
        <dbReference type="Proteomes" id="UP000248806"/>
    </source>
</evidence>
<comment type="caution">
    <text evidence="4">The sequence shown here is derived from an EMBL/GenBank/DDBJ whole genome shotgun (WGS) entry which is preliminary data.</text>
</comment>
<dbReference type="EMBL" id="QKUF01000019">
    <property type="protein sequence ID" value="PZW25286.1"/>
    <property type="molecule type" value="Genomic_DNA"/>
</dbReference>
<reference evidence="4 5" key="1">
    <citation type="submission" date="2018-06" db="EMBL/GenBank/DDBJ databases">
        <title>Genomic Encyclopedia of Archaeal and Bacterial Type Strains, Phase II (KMG-II): from individual species to whole genera.</title>
        <authorList>
            <person name="Goeker M."/>
        </authorList>
    </citation>
    <scope>NUCLEOTIDE SEQUENCE [LARGE SCALE GENOMIC DNA]</scope>
    <source>
        <strain evidence="4 5">ATCC BAA-1881</strain>
    </source>
</reference>
<evidence type="ECO:0000256" key="2">
    <source>
        <dbReference type="RuleBase" id="RU361163"/>
    </source>
</evidence>
<keyword evidence="2" id="KW-0119">Carbohydrate metabolism</keyword>
<dbReference type="RefSeq" id="WP_111324673.1">
    <property type="nucleotide sequence ID" value="NZ_BIFX01000002.1"/>
</dbReference>
<dbReference type="InterPro" id="IPR002594">
    <property type="entry name" value="GH12"/>
</dbReference>
<keyword evidence="2 4" id="KW-0378">Hydrolase</keyword>
<feature type="chain" id="PRO_5016364394" evidence="3">
    <location>
        <begin position="32"/>
        <end position="279"/>
    </location>
</feature>
<dbReference type="GO" id="GO:0008810">
    <property type="term" value="F:cellulase activity"/>
    <property type="evidence" value="ECO:0007669"/>
    <property type="project" value="InterPro"/>
</dbReference>
<evidence type="ECO:0000256" key="1">
    <source>
        <dbReference type="ARBA" id="ARBA00005519"/>
    </source>
</evidence>
<dbReference type="PANTHER" id="PTHR34002:SF9">
    <property type="entry name" value="XYLOGLUCAN-SPECIFIC ENDO-BETA-1,4-GLUCANASE A"/>
    <property type="match status" value="1"/>
</dbReference>
<keyword evidence="2" id="KW-0624">Polysaccharide degradation</keyword>
<accession>A0A326U2U1</accession>
<dbReference type="GO" id="GO:0000272">
    <property type="term" value="P:polysaccharide catabolic process"/>
    <property type="evidence" value="ECO:0007669"/>
    <property type="project" value="UniProtKB-KW"/>
</dbReference>
<protein>
    <submittedName>
        <fullName evidence="4">Glycosyl hydrolase family 12</fullName>
    </submittedName>
</protein>
<dbReference type="OrthoDB" id="8885070at2"/>
<dbReference type="InterPro" id="IPR013319">
    <property type="entry name" value="GH11/12"/>
</dbReference>
<dbReference type="Pfam" id="PF01670">
    <property type="entry name" value="Glyco_hydro_12"/>
    <property type="match status" value="1"/>
</dbReference>
<dbReference type="Gene3D" id="2.60.120.180">
    <property type="match status" value="1"/>
</dbReference>
<dbReference type="Proteomes" id="UP000248806">
    <property type="component" value="Unassembled WGS sequence"/>
</dbReference>
<name>A0A326U2U1_THEHA</name>
<dbReference type="AlphaFoldDB" id="A0A326U2U1"/>
<feature type="signal peptide" evidence="3">
    <location>
        <begin position="1"/>
        <end position="31"/>
    </location>
</feature>
<evidence type="ECO:0000313" key="4">
    <source>
        <dbReference type="EMBL" id="PZW25286.1"/>
    </source>
</evidence>
<dbReference type="SUPFAM" id="SSF49899">
    <property type="entry name" value="Concanavalin A-like lectins/glucanases"/>
    <property type="match status" value="1"/>
</dbReference>
<proteinExistence type="inferred from homology"/>
<keyword evidence="2" id="KW-0326">Glycosidase</keyword>
<comment type="similarity">
    <text evidence="1 2">Belongs to the glycosyl hydrolase 12 (cellulase H) family.</text>
</comment>
<evidence type="ECO:0000256" key="3">
    <source>
        <dbReference type="SAM" id="SignalP"/>
    </source>
</evidence>